<dbReference type="SMART" id="SM00471">
    <property type="entry name" value="HDc"/>
    <property type="match status" value="1"/>
</dbReference>
<dbReference type="PANTHER" id="PTHR33594">
    <property type="entry name" value="SUPERFAMILY HYDROLASE, PUTATIVE (AFU_ORTHOLOGUE AFUA_1G03035)-RELATED"/>
    <property type="match status" value="1"/>
</dbReference>
<reference evidence="2 3" key="1">
    <citation type="submission" date="2017-05" db="EMBL/GenBank/DDBJ databases">
        <title>Genome sequence of Pediococcus pentosaceus strain SRCM100892.</title>
        <authorList>
            <person name="Cho S.H."/>
        </authorList>
    </citation>
    <scope>NUCLEOTIDE SEQUENCE [LARGE SCALE GENOMIC DNA]</scope>
    <source>
        <strain evidence="2 3">SRCM100892</strain>
    </source>
</reference>
<dbReference type="InterPro" id="IPR003607">
    <property type="entry name" value="HD/PDEase_dom"/>
</dbReference>
<dbReference type="Gene3D" id="1.20.58.1910">
    <property type="match status" value="1"/>
</dbReference>
<accession>A0A1Y0VXF8</accession>
<proteinExistence type="predicted"/>
<sequence length="215" mass="24889">MSEDNTAQLEKIDSSVKEKLQDDLTGHDYAHIQRVVKMAKRLIDDRTENVNQFVVFAAGYLHDVIDEKLVENQAVAENEVARFLRSLGVSDFDIAHIFDIITHMSFSDNLGQKYKLSLEGQIVQDADRLDAIGAIGIARTFYYGGAHGHILYDPEIQPREKMTHDEYRDNKTVINHFYEKLFKLKDDMNTPLAQKIAVERTEYMKSFVNEFKKEW</sequence>
<dbReference type="Proteomes" id="UP000196118">
    <property type="component" value="Chromosome"/>
</dbReference>
<protein>
    <recommendedName>
        <fullName evidence="1">HD/PDEase domain-containing protein</fullName>
    </recommendedName>
</protein>
<feature type="domain" description="HD/PDEase" evidence="1">
    <location>
        <begin position="24"/>
        <end position="141"/>
    </location>
</feature>
<dbReference type="CDD" id="cd00077">
    <property type="entry name" value="HDc"/>
    <property type="match status" value="1"/>
</dbReference>
<evidence type="ECO:0000313" key="3">
    <source>
        <dbReference type="Proteomes" id="UP000196118"/>
    </source>
</evidence>
<gene>
    <name evidence="2" type="ORF">S100892_00612</name>
</gene>
<evidence type="ECO:0000259" key="1">
    <source>
        <dbReference type="SMART" id="SM00471"/>
    </source>
</evidence>
<dbReference type="Pfam" id="PF01966">
    <property type="entry name" value="HD"/>
    <property type="match status" value="1"/>
</dbReference>
<dbReference type="EMBL" id="CP021474">
    <property type="protein sequence ID" value="ARW19207.1"/>
    <property type="molecule type" value="Genomic_DNA"/>
</dbReference>
<evidence type="ECO:0000313" key="2">
    <source>
        <dbReference type="EMBL" id="ARW19207.1"/>
    </source>
</evidence>
<dbReference type="Gene3D" id="1.10.472.50">
    <property type="entry name" value="HD-domain/PDEase-like"/>
    <property type="match status" value="1"/>
</dbReference>
<organism evidence="2 3">
    <name type="scientific">Pediococcus pentosaceus</name>
    <dbReference type="NCBI Taxonomy" id="1255"/>
    <lineage>
        <taxon>Bacteria</taxon>
        <taxon>Bacillati</taxon>
        <taxon>Bacillota</taxon>
        <taxon>Bacilli</taxon>
        <taxon>Lactobacillales</taxon>
        <taxon>Lactobacillaceae</taxon>
        <taxon>Pediococcus</taxon>
    </lineage>
</organism>
<dbReference type="SUPFAM" id="SSF109604">
    <property type="entry name" value="HD-domain/PDEase-like"/>
    <property type="match status" value="1"/>
</dbReference>
<dbReference type="AlphaFoldDB" id="A0A1Y0VXF8"/>
<name>A0A1Y0VXF8_PEDPE</name>
<dbReference type="PANTHER" id="PTHR33594:SF1">
    <property type="entry name" value="HD_PDEASE DOMAIN-CONTAINING PROTEIN"/>
    <property type="match status" value="1"/>
</dbReference>
<dbReference type="InterPro" id="IPR006674">
    <property type="entry name" value="HD_domain"/>
</dbReference>